<organism evidence="2 3">
    <name type="scientific">Panagrellus redivivus</name>
    <name type="common">Microworm</name>
    <dbReference type="NCBI Taxonomy" id="6233"/>
    <lineage>
        <taxon>Eukaryota</taxon>
        <taxon>Metazoa</taxon>
        <taxon>Ecdysozoa</taxon>
        <taxon>Nematoda</taxon>
        <taxon>Chromadorea</taxon>
        <taxon>Rhabditida</taxon>
        <taxon>Tylenchina</taxon>
        <taxon>Panagrolaimomorpha</taxon>
        <taxon>Panagrolaimoidea</taxon>
        <taxon>Panagrolaimidae</taxon>
        <taxon>Panagrellus</taxon>
    </lineage>
</organism>
<dbReference type="Proteomes" id="UP000492821">
    <property type="component" value="Unassembled WGS sequence"/>
</dbReference>
<evidence type="ECO:0000256" key="1">
    <source>
        <dbReference type="SAM" id="SignalP"/>
    </source>
</evidence>
<keyword evidence="1" id="KW-0732">Signal</keyword>
<reference evidence="3" key="2">
    <citation type="submission" date="2020-10" db="UniProtKB">
        <authorList>
            <consortium name="WormBaseParasite"/>
        </authorList>
    </citation>
    <scope>IDENTIFICATION</scope>
</reference>
<feature type="chain" id="PRO_5029000177" evidence="1">
    <location>
        <begin position="21"/>
        <end position="111"/>
    </location>
</feature>
<feature type="signal peptide" evidence="1">
    <location>
        <begin position="1"/>
        <end position="20"/>
    </location>
</feature>
<proteinExistence type="predicted"/>
<keyword evidence="2" id="KW-1185">Reference proteome</keyword>
<accession>A0A7E4VKJ5</accession>
<evidence type="ECO:0000313" key="3">
    <source>
        <dbReference type="WBParaSite" id="Pan_g2206.t1"/>
    </source>
</evidence>
<dbReference type="WBParaSite" id="Pan_g2206.t1">
    <property type="protein sequence ID" value="Pan_g2206.t1"/>
    <property type="gene ID" value="Pan_g2206"/>
</dbReference>
<reference evidence="2" key="1">
    <citation type="journal article" date="2013" name="Genetics">
        <title>The draft genome and transcriptome of Panagrellus redivivus are shaped by the harsh demands of a free-living lifestyle.</title>
        <authorList>
            <person name="Srinivasan J."/>
            <person name="Dillman A.R."/>
            <person name="Macchietto M.G."/>
            <person name="Heikkinen L."/>
            <person name="Lakso M."/>
            <person name="Fracchia K.M."/>
            <person name="Antoshechkin I."/>
            <person name="Mortazavi A."/>
            <person name="Wong G."/>
            <person name="Sternberg P.W."/>
        </authorList>
    </citation>
    <scope>NUCLEOTIDE SEQUENCE [LARGE SCALE GENOMIC DNA]</scope>
    <source>
        <strain evidence="2">MT8872</strain>
    </source>
</reference>
<evidence type="ECO:0000313" key="2">
    <source>
        <dbReference type="Proteomes" id="UP000492821"/>
    </source>
</evidence>
<protein>
    <submittedName>
        <fullName evidence="3">Uncharacterized protein</fullName>
    </submittedName>
</protein>
<name>A0A7E4VKJ5_PANRE</name>
<dbReference type="AlphaFoldDB" id="A0A7E4VKJ5"/>
<sequence length="111" mass="12471">MQSNMLPIFVVFAFFGFVESTVIGTCSKGEPSWLVTSGHGLDDWAFVGNGVRGKNYCFEGNKTAETLQVAYHVNIPSRDIYIERFAGASNRTNYCNYVQFFPNPLLCPIMR</sequence>